<dbReference type="PANTHER" id="PTHR42879">
    <property type="entry name" value="3-OXOACYL-(ACYL-CARRIER-PROTEIN) REDUCTASE"/>
    <property type="match status" value="1"/>
</dbReference>
<dbReference type="InterPro" id="IPR036291">
    <property type="entry name" value="NAD(P)-bd_dom_sf"/>
</dbReference>
<dbReference type="InterPro" id="IPR002347">
    <property type="entry name" value="SDR_fam"/>
</dbReference>
<comment type="similarity">
    <text evidence="1">Belongs to the short-chain dehydrogenases/reductases (SDR) family.</text>
</comment>
<dbReference type="PROSITE" id="PS00061">
    <property type="entry name" value="ADH_SHORT"/>
    <property type="match status" value="1"/>
</dbReference>
<name>B4RI78_PHEZH</name>
<organism evidence="4 5">
    <name type="scientific">Phenylobacterium zucineum (strain HLK1)</name>
    <dbReference type="NCBI Taxonomy" id="450851"/>
    <lineage>
        <taxon>Bacteria</taxon>
        <taxon>Pseudomonadati</taxon>
        <taxon>Pseudomonadota</taxon>
        <taxon>Alphaproteobacteria</taxon>
        <taxon>Caulobacterales</taxon>
        <taxon>Caulobacteraceae</taxon>
        <taxon>Phenylobacterium</taxon>
    </lineage>
</organism>
<dbReference type="HOGENOM" id="CLU_010194_1_3_5"/>
<dbReference type="Pfam" id="PF13561">
    <property type="entry name" value="adh_short_C2"/>
    <property type="match status" value="1"/>
</dbReference>
<protein>
    <submittedName>
        <fullName evidence="4">Acetoacetyl-CoA reductase</fullName>
    </submittedName>
</protein>
<keyword evidence="2" id="KW-0560">Oxidoreductase</keyword>
<dbReference type="PRINTS" id="PR00081">
    <property type="entry name" value="GDHRDH"/>
</dbReference>
<dbReference type="RefSeq" id="WP_012520353.1">
    <property type="nucleotide sequence ID" value="NC_011143.1"/>
</dbReference>
<dbReference type="Proteomes" id="UP000001868">
    <property type="component" value="Plasmid pHLK1"/>
</dbReference>
<evidence type="ECO:0000256" key="1">
    <source>
        <dbReference type="ARBA" id="ARBA00006484"/>
    </source>
</evidence>
<reference evidence="4 5" key="1">
    <citation type="journal article" date="2008" name="BMC Genomics">
        <title>Complete genome of Phenylobacterium zucineum - a novel facultative intracellular bacterium isolated from human erythroleukemia cell line K562.</title>
        <authorList>
            <person name="Luo Y."/>
            <person name="Xu X."/>
            <person name="Ding Z."/>
            <person name="Liu Z."/>
            <person name="Zhang B."/>
            <person name="Yan Z."/>
            <person name="Sun J."/>
            <person name="Hu S."/>
            <person name="Hu X."/>
        </authorList>
    </citation>
    <scope>NUCLEOTIDE SEQUENCE [LARGE SCALE GENOMIC DNA]</scope>
    <source>
        <strain evidence="5">HLK1</strain>
        <plasmid evidence="5">HLK1</plasmid>
        <plasmid evidence="5">Plasmid pHLK1</plasmid>
    </source>
</reference>
<dbReference type="InterPro" id="IPR020904">
    <property type="entry name" value="Sc_DH/Rdtase_CS"/>
</dbReference>
<dbReference type="InterPro" id="IPR011283">
    <property type="entry name" value="Acetoacetyl-CoA_reductase"/>
</dbReference>
<dbReference type="NCBIfam" id="TIGR01829">
    <property type="entry name" value="AcAcCoA_reduct"/>
    <property type="match status" value="1"/>
</dbReference>
<dbReference type="NCBIfam" id="NF009464">
    <property type="entry name" value="PRK12824.1"/>
    <property type="match status" value="1"/>
</dbReference>
<dbReference type="GO" id="GO:0042619">
    <property type="term" value="P:poly-hydroxybutyrate biosynthetic process"/>
    <property type="evidence" value="ECO:0007669"/>
    <property type="project" value="InterPro"/>
</dbReference>
<evidence type="ECO:0000313" key="4">
    <source>
        <dbReference type="EMBL" id="ACG80053.1"/>
    </source>
</evidence>
<evidence type="ECO:0000256" key="2">
    <source>
        <dbReference type="ARBA" id="ARBA00023002"/>
    </source>
</evidence>
<dbReference type="EMBL" id="CP000748">
    <property type="protein sequence ID" value="ACG80053.1"/>
    <property type="molecule type" value="Genomic_DNA"/>
</dbReference>
<dbReference type="OrthoDB" id="9804774at2"/>
<dbReference type="eggNOG" id="COG1028">
    <property type="taxonomic scope" value="Bacteria"/>
</dbReference>
<dbReference type="PRINTS" id="PR00080">
    <property type="entry name" value="SDRFAMILY"/>
</dbReference>
<dbReference type="GO" id="GO:0005737">
    <property type="term" value="C:cytoplasm"/>
    <property type="evidence" value="ECO:0007669"/>
    <property type="project" value="InterPro"/>
</dbReference>
<gene>
    <name evidence="4" type="primary">phbB</name>
    <name evidence="4" type="ordered locus">PHZ_p0110</name>
</gene>
<geneLocation type="plasmid" evidence="5">
    <name>pHLK1</name>
</geneLocation>
<proteinExistence type="inferred from homology"/>
<dbReference type="SMART" id="SM00822">
    <property type="entry name" value="PKS_KR"/>
    <property type="match status" value="1"/>
</dbReference>
<dbReference type="GO" id="GO:0018454">
    <property type="term" value="F:acetoacetyl-CoA reductase activity"/>
    <property type="evidence" value="ECO:0007669"/>
    <property type="project" value="InterPro"/>
</dbReference>
<dbReference type="SUPFAM" id="SSF51735">
    <property type="entry name" value="NAD(P)-binding Rossmann-fold domains"/>
    <property type="match status" value="1"/>
</dbReference>
<dbReference type="InterPro" id="IPR057326">
    <property type="entry name" value="KR_dom"/>
</dbReference>
<dbReference type="GO" id="GO:0032787">
    <property type="term" value="P:monocarboxylic acid metabolic process"/>
    <property type="evidence" value="ECO:0007669"/>
    <property type="project" value="UniProtKB-ARBA"/>
</dbReference>
<dbReference type="PANTHER" id="PTHR42879:SF2">
    <property type="entry name" value="3-OXOACYL-[ACYL-CARRIER-PROTEIN] REDUCTASE FABG"/>
    <property type="match status" value="1"/>
</dbReference>
<dbReference type="AlphaFoldDB" id="B4RI78"/>
<dbReference type="FunFam" id="3.40.50.720:FF:000173">
    <property type="entry name" value="3-oxoacyl-[acyl-carrier protein] reductase"/>
    <property type="match status" value="1"/>
</dbReference>
<accession>B4RI78</accession>
<dbReference type="NCBIfam" id="NF009466">
    <property type="entry name" value="PRK12826.1-2"/>
    <property type="match status" value="1"/>
</dbReference>
<feature type="domain" description="Ketoreductase" evidence="3">
    <location>
        <begin position="3"/>
        <end position="175"/>
    </location>
</feature>
<dbReference type="KEGG" id="pzu:PHZ_p0110"/>
<dbReference type="CDD" id="cd05333">
    <property type="entry name" value="BKR_SDR_c"/>
    <property type="match status" value="1"/>
</dbReference>
<sequence length="237" mass="25021">MGRVALVTGAARGIGRAVCERLAAEGRRVAGLNLRRSHEPRPDLAMPLIECDVTDRDACARAIDRVEAELGPIDILVNNAGVTHDAMLHKMAPEAWDAVLAVDLTGLYNVSRLVVAGMRERGFGRIVNVASVNGQKGQVGQTNYAAAKAGVIGFTKALALECARKGVTVNAVSPGYTDTEMVAAVPPEVLQRIIAEIPVGRLARPEEIARCVAFLAADEAGFITGETLNVNGGHYMA</sequence>
<keyword evidence="4" id="KW-0614">Plasmid</keyword>
<dbReference type="Gene3D" id="3.40.50.720">
    <property type="entry name" value="NAD(P)-binding Rossmann-like Domain"/>
    <property type="match status" value="1"/>
</dbReference>
<evidence type="ECO:0000313" key="5">
    <source>
        <dbReference type="Proteomes" id="UP000001868"/>
    </source>
</evidence>
<keyword evidence="5" id="KW-1185">Reference proteome</keyword>
<evidence type="ECO:0000259" key="3">
    <source>
        <dbReference type="SMART" id="SM00822"/>
    </source>
</evidence>
<dbReference type="InterPro" id="IPR050259">
    <property type="entry name" value="SDR"/>
</dbReference>